<accession>A0A1W1V6L1</accession>
<organism evidence="2 3">
    <name type="scientific">Deinococcus hopiensis KR-140</name>
    <dbReference type="NCBI Taxonomy" id="695939"/>
    <lineage>
        <taxon>Bacteria</taxon>
        <taxon>Thermotogati</taxon>
        <taxon>Deinococcota</taxon>
        <taxon>Deinococci</taxon>
        <taxon>Deinococcales</taxon>
        <taxon>Deinococcaceae</taxon>
        <taxon>Deinococcus</taxon>
    </lineage>
</organism>
<feature type="signal peptide" evidence="1">
    <location>
        <begin position="1"/>
        <end position="23"/>
    </location>
</feature>
<dbReference type="STRING" id="695939.SAMN00790413_00142"/>
<keyword evidence="3" id="KW-1185">Reference proteome</keyword>
<protein>
    <recommendedName>
        <fullName evidence="4">DUF3105 domain-containing protein</fullName>
    </recommendedName>
</protein>
<evidence type="ECO:0000313" key="2">
    <source>
        <dbReference type="EMBL" id="SMB88691.1"/>
    </source>
</evidence>
<dbReference type="AlphaFoldDB" id="A0A1W1V6L1"/>
<keyword evidence="1" id="KW-0732">Signal</keyword>
<dbReference type="EMBL" id="FWWU01000009">
    <property type="protein sequence ID" value="SMB88691.1"/>
    <property type="molecule type" value="Genomic_DNA"/>
</dbReference>
<reference evidence="2 3" key="1">
    <citation type="submission" date="2017-04" db="EMBL/GenBank/DDBJ databases">
        <authorList>
            <person name="Afonso C.L."/>
            <person name="Miller P.J."/>
            <person name="Scott M.A."/>
            <person name="Spackman E."/>
            <person name="Goraichik I."/>
            <person name="Dimitrov K.M."/>
            <person name="Suarez D.L."/>
            <person name="Swayne D.E."/>
        </authorList>
    </citation>
    <scope>NUCLEOTIDE SEQUENCE [LARGE SCALE GENOMIC DNA]</scope>
    <source>
        <strain evidence="2 3">KR-140</strain>
    </source>
</reference>
<dbReference type="Pfam" id="PF11303">
    <property type="entry name" value="DUF3105"/>
    <property type="match status" value="1"/>
</dbReference>
<sequence length="173" mass="18564">MWGRYPEAVNRTLLLALLPLALAACGDKGIQGLKTFKHEGGDHRSGSLTYAETPPAGGAHNPVWQNCGVYTQPLYNEYAVHSLEHGAVWITYRPDLGAEGVAELKKLVDGHTYALLSPYEGLPSPVVASAWNAQVAVEGPTDERLKAFLDKYEQGPTAPERGAACSGGYGETR</sequence>
<evidence type="ECO:0000313" key="3">
    <source>
        <dbReference type="Proteomes" id="UP000192582"/>
    </source>
</evidence>
<dbReference type="InterPro" id="IPR021454">
    <property type="entry name" value="DUF3105"/>
</dbReference>
<dbReference type="PROSITE" id="PS51257">
    <property type="entry name" value="PROKAR_LIPOPROTEIN"/>
    <property type="match status" value="1"/>
</dbReference>
<dbReference type="Proteomes" id="UP000192582">
    <property type="component" value="Unassembled WGS sequence"/>
</dbReference>
<feature type="chain" id="PRO_5012190362" description="DUF3105 domain-containing protein" evidence="1">
    <location>
        <begin position="24"/>
        <end position="173"/>
    </location>
</feature>
<gene>
    <name evidence="2" type="ORF">SAMN00790413_00142</name>
</gene>
<proteinExistence type="predicted"/>
<name>A0A1W1V6L1_9DEIO</name>
<evidence type="ECO:0000256" key="1">
    <source>
        <dbReference type="SAM" id="SignalP"/>
    </source>
</evidence>
<evidence type="ECO:0008006" key="4">
    <source>
        <dbReference type="Google" id="ProtNLM"/>
    </source>
</evidence>